<dbReference type="InterPro" id="IPR001434">
    <property type="entry name" value="OmcB-like_DUF11"/>
</dbReference>
<evidence type="ECO:0000256" key="3">
    <source>
        <dbReference type="ARBA" id="ARBA00022729"/>
    </source>
</evidence>
<feature type="signal peptide" evidence="7">
    <location>
        <begin position="1"/>
        <end position="34"/>
    </location>
</feature>
<feature type="transmembrane region" description="Helical" evidence="6">
    <location>
        <begin position="2452"/>
        <end position="2472"/>
    </location>
</feature>
<organism evidence="9 10">
    <name type="scientific">Luteimicrobium xylanilyticum</name>
    <dbReference type="NCBI Taxonomy" id="1133546"/>
    <lineage>
        <taxon>Bacteria</taxon>
        <taxon>Bacillati</taxon>
        <taxon>Actinomycetota</taxon>
        <taxon>Actinomycetes</taxon>
        <taxon>Micrococcales</taxon>
        <taxon>Luteimicrobium</taxon>
    </lineage>
</organism>
<evidence type="ECO:0000256" key="4">
    <source>
        <dbReference type="ARBA" id="ARBA00023088"/>
    </source>
</evidence>
<feature type="region of interest" description="Disordered" evidence="5">
    <location>
        <begin position="722"/>
        <end position="743"/>
    </location>
</feature>
<evidence type="ECO:0000313" key="10">
    <source>
        <dbReference type="Proteomes" id="UP000326702"/>
    </source>
</evidence>
<proteinExistence type="predicted"/>
<dbReference type="EMBL" id="CP045529">
    <property type="protein sequence ID" value="QFU96840.1"/>
    <property type="molecule type" value="Genomic_DNA"/>
</dbReference>
<keyword evidence="10" id="KW-1185">Reference proteome</keyword>
<dbReference type="InterPro" id="IPR019931">
    <property type="entry name" value="LPXTG_anchor"/>
</dbReference>
<feature type="chain" id="PRO_5024832636" description="Gram-positive cocci surface proteins LPxTG domain-containing protein" evidence="7">
    <location>
        <begin position="35"/>
        <end position="2478"/>
    </location>
</feature>
<feature type="compositionally biased region" description="Polar residues" evidence="5">
    <location>
        <begin position="44"/>
        <end position="53"/>
    </location>
</feature>
<dbReference type="InterPro" id="IPR046022">
    <property type="entry name" value="DUF5979"/>
</dbReference>
<sequence length="2478" mass="253934">MAVRRTRRSRLVAMVGALALVATTAVGAALPAQAADPTDPTASMGITKSASTTDVTPGQTFSYTIEVTCSATGQGATGCVNFVLTDPLPQYIELAGTPTSNIPGATPTYDEATNTLTVDVNQDLGSGTTGMLSGRTLTVTIPVRLSPDAPASIDGTTLTNTATVTADNAAHKDGTANVTPQVEQSLAAGTTKEITPTGAAARPGTTAGVTLTGTNSSNVPVDSLTVQDPVDPTADPNPFDLLAVTNPLGGVTMPAGAEQVTVSAYVEGQGWVEGTPGPPPAVLPDGVEPTDVRGLRYEFTSTEGNGIEPGASASVPFTVEQREGVTDLTDPFTVTNDAQTTVGLGEGTATSDPADDTYVITPPDLHAAVTKSFSPDTVHAGDPSTVTIGATNTSNVAVDSLTITEPTGGTNPFEGENALTFTGFTDGVDWPAGATGATIVYTGPGCSGDDQSTTATNTLPDPPDGCAPTGFSVTFTGAIDAGAEATLPFTVDTDADQSADSLAHANEVGAQTAIGEATSDEATDDATLTTLADRLATETTKRITPNDVPALPGQDVTTGLTGTVKEFPDSTVNAQRVVIQDPEDPTATPNFFDTFRPTSVDSVEIPECAVLTVNYWDGDSWEAVPGMSDIAGPQRFSAQIPADIDAHGLQFVYTPAAGCDGFPPGTSLSPNFTSVVRPGVDNADATVSNCAGTDGSAPTVADPAHSQDCADVQLHEVEPGEGDLIDKTWDDPANVPERSGDERGATLHWSTGGFSNLDSVVVSDVADPTQPIQDSVFDAFDLVRIDPITAADDPHLKYDKVTSVELYVDGAWVEAADDPCPSSCDGTFPGYVLTDKERADATAFRLTFEESDTHRDGSVGTPGIGAGVARSSGNDRAIHPVFALRDTTRHEPEEPVLSTTDLNTDQAGVVDNVAQATGTFPDGSTVTDRDGDEITIVPTNLVVDLAKSWTGGPLAVPATGTPAGSYPSGRVTLKATNRSLSRLDTLTISEPTGDAAHDPFDTFNLSHFATITAPADLGATDVAVTVHFANGPDQTFTRERALGLTRDQLLDAVGFDVVYTGRIHSATDAADGGPTNVASVTFDTQLRATHRDDDTPMTAPATVDNQATTTGRDLVDFPGAIREASDSDTASIDLVNGSLDVRAEKSFDPASQTEGDDSPVTVTLTGQPLGPARTVSMVVTDYSPTFWNQYDFTGFAGFSFAGWINRVQVDAYTGGTWSVGDDGDPVLTGGSWKTGVAASTPALPGGVTAGQVQGLRFTYTRADGANWENPATPTQRVSFQVTRRATLNTGGPVQTDQAGHTPAPGETQAGRATDDITVDATSSAVDANGDPITAAADATAHIDYVHLTNAVQVVKTPNGDTEQPGQAFPYTLTVKNTGAAPISNPVITDTLPTDAQGAQLVFDPDTEAADRYAYTLAPDSSAADAMPVDPTQVAVDETDDAASRPTALTFTFPSGTTLQPGETYTITFKMVVRTGLAADTKFTNEFGITSDRPWDECDGTLTEDGACTAEATNTVAAGGAITMTKLVKADDSDSGANLGITTDPATSADPAACKPVLDGFYARPCVPVTAPGDDITWRLGYTNSGNLPMDIVEGGDLLPAVGDHLALDPAVKRGSQWAPVLTGARPTSAGAFDPTVANLVIEYTTDPTPCFTDIVNGQPVPCGDDWVEWPEGTTLQDLGVDPADVTGIRAAVQYLGDNRLMPGQSIGLDVPMRAPALTPGTGATSYAYNTVAGTGRAVYPDGHTQFTLPKEPARVGVALATGSIRIVKKVTGPGAGFAPSSFPVTVECTSVGVDVPLGDAAHQTLTPDQEVTVDGIPYGSDCTVSEGDNGQTGVEVNHVTATNDPLAIPLVTVTNDYELASLDVTKSVDSSAVDQDGTPVAYGPFHVTVDCTFLGDPVYADGYDADHPMEGTIADGDTLHLEGLPAGADCTVTEDDAHGAVTTTHHVTPAGGDESTADGDSATVELEPTTDGTNTDVVHNAFSDGSLRIVKHVEGDAADTYGAGPFTVHVECTLDDESGTRTTWSGDVTLGGDDPLTHTIEHVATGSSCVVTETDDGGATSTSVSPDEPVVVGSGEDVAEVTVTNTFDPGVLHLTKDVTGDAADFAAASFQAEVTCTADGETLAGFPQTVTVTPGETTSVDALVGAECRVKETDTHAATGVTYAPADDGDPSQSGAVTVGPADEDPVTIGITNEYRAGGLQVAKLVDGPGAPEASVGPFVFDVTCSFDGDDAAFQQTVTLEGDGTTSELESDVLGPLPVGAVCVVRETDDGGADSTPAPVTVTIPDVDDDGNMQVVVAGLVNPFSAGTISLTKKLTGDGVAAAVKKKTFTVQLTCQYDAGGDGPLTLFSDSVKIKGGETLTAEDADGNPVKLPLGTRCFATETKDGGADASTVDHGTVADAAVVGISDELQPLEITVTNRFDPATPGKPGTPGGPGGSGTTTPPLAATGAPLAQVALAALALLGLGLGLVLLRRRREG</sequence>
<feature type="domain" description="Gram-positive cocci surface proteins LPxTG" evidence="8">
    <location>
        <begin position="2445"/>
        <end position="2478"/>
    </location>
</feature>
<dbReference type="OrthoDB" id="3751233at2"/>
<dbReference type="RefSeq" id="WP_153021842.1">
    <property type="nucleotide sequence ID" value="NZ_BAABIH010000013.1"/>
</dbReference>
<feature type="compositionally biased region" description="Low complexity" evidence="5">
    <location>
        <begin position="196"/>
        <end position="208"/>
    </location>
</feature>
<dbReference type="NCBIfam" id="TIGR04226">
    <property type="entry name" value="RrgB_K2N_iso_D2"/>
    <property type="match status" value="1"/>
</dbReference>
<feature type="compositionally biased region" description="Gly residues" evidence="5">
    <location>
        <begin position="2430"/>
        <end position="2439"/>
    </location>
</feature>
<evidence type="ECO:0000256" key="7">
    <source>
        <dbReference type="SAM" id="SignalP"/>
    </source>
</evidence>
<keyword evidence="2" id="KW-0964">Secreted</keyword>
<keyword evidence="6" id="KW-0472">Membrane</keyword>
<feature type="region of interest" description="Disordered" evidence="5">
    <location>
        <begin position="2419"/>
        <end position="2445"/>
    </location>
</feature>
<gene>
    <name evidence="9" type="ORF">KDY119_00330</name>
</gene>
<accession>A0A5P9Q6V6</accession>
<dbReference type="Proteomes" id="UP000326702">
    <property type="component" value="Chromosome"/>
</dbReference>
<keyword evidence="4" id="KW-0572">Peptidoglycan-anchor</keyword>
<protein>
    <recommendedName>
        <fullName evidence="8">Gram-positive cocci surface proteins LPxTG domain-containing protein</fullName>
    </recommendedName>
</protein>
<dbReference type="PROSITE" id="PS50847">
    <property type="entry name" value="GRAM_POS_ANCHORING"/>
    <property type="match status" value="1"/>
</dbReference>
<feature type="compositionally biased region" description="Polar residues" evidence="5">
    <location>
        <begin position="209"/>
        <end position="222"/>
    </location>
</feature>
<dbReference type="InterPro" id="IPR006311">
    <property type="entry name" value="TAT_signal"/>
</dbReference>
<name>A0A5P9Q6V6_9MICO</name>
<evidence type="ECO:0000256" key="5">
    <source>
        <dbReference type="SAM" id="MobiDB-lite"/>
    </source>
</evidence>
<dbReference type="Gene3D" id="2.60.40.740">
    <property type="match status" value="1"/>
</dbReference>
<dbReference type="Pfam" id="PF01345">
    <property type="entry name" value="DUF11"/>
    <property type="match status" value="1"/>
</dbReference>
<dbReference type="Pfam" id="PF19407">
    <property type="entry name" value="DUF5979"/>
    <property type="match status" value="6"/>
</dbReference>
<dbReference type="InterPro" id="IPR047589">
    <property type="entry name" value="DUF11_rpt"/>
</dbReference>
<dbReference type="KEGG" id="lxl:KDY119_00330"/>
<keyword evidence="6" id="KW-0812">Transmembrane</keyword>
<evidence type="ECO:0000256" key="2">
    <source>
        <dbReference type="ARBA" id="ARBA00022525"/>
    </source>
</evidence>
<reference evidence="9 10" key="1">
    <citation type="submission" date="2019-10" db="EMBL/GenBank/DDBJ databases">
        <title>Genome sequence of Luteimicrobium xylanilyticum HY-24.</title>
        <authorList>
            <person name="Kim D.Y."/>
            <person name="Park H.-Y."/>
        </authorList>
    </citation>
    <scope>NUCLEOTIDE SEQUENCE [LARGE SCALE GENOMIC DNA]</scope>
    <source>
        <strain evidence="9 10">HY-24</strain>
    </source>
</reference>
<evidence type="ECO:0000256" key="1">
    <source>
        <dbReference type="ARBA" id="ARBA00022512"/>
    </source>
</evidence>
<dbReference type="NCBIfam" id="TIGR01451">
    <property type="entry name" value="B_ant_repeat"/>
    <property type="match status" value="2"/>
</dbReference>
<keyword evidence="1" id="KW-0134">Cell wall</keyword>
<evidence type="ECO:0000259" key="8">
    <source>
        <dbReference type="PROSITE" id="PS50847"/>
    </source>
</evidence>
<dbReference type="Gene3D" id="2.60.40.1140">
    <property type="entry name" value="Collagen-binding surface protein Cna, B-type domain"/>
    <property type="match status" value="1"/>
</dbReference>
<feature type="region of interest" description="Disordered" evidence="5">
    <location>
        <begin position="196"/>
        <end position="222"/>
    </location>
</feature>
<dbReference type="PROSITE" id="PS51318">
    <property type="entry name" value="TAT"/>
    <property type="match status" value="1"/>
</dbReference>
<dbReference type="InterPro" id="IPR026466">
    <property type="entry name" value="Fim_isopep_form_D2_dom"/>
</dbReference>
<feature type="region of interest" description="Disordered" evidence="5">
    <location>
        <begin position="1289"/>
        <end position="1313"/>
    </location>
</feature>
<evidence type="ECO:0000256" key="6">
    <source>
        <dbReference type="SAM" id="Phobius"/>
    </source>
</evidence>
<feature type="compositionally biased region" description="Polar residues" evidence="5">
    <location>
        <begin position="1289"/>
        <end position="1298"/>
    </location>
</feature>
<keyword evidence="3 7" id="KW-0732">Signal</keyword>
<feature type="region of interest" description="Disordered" evidence="5">
    <location>
        <begin position="32"/>
        <end position="53"/>
    </location>
</feature>
<keyword evidence="6" id="KW-1133">Transmembrane helix</keyword>
<evidence type="ECO:0000313" key="9">
    <source>
        <dbReference type="EMBL" id="QFU96840.1"/>
    </source>
</evidence>
<feature type="compositionally biased region" description="Low complexity" evidence="5">
    <location>
        <begin position="32"/>
        <end position="42"/>
    </location>
</feature>